<gene>
    <name evidence="2" type="ORF">SAMN04488056_11636</name>
</gene>
<dbReference type="STRING" id="655353.SAMN04488056_11636"/>
<feature type="transmembrane region" description="Helical" evidence="1">
    <location>
        <begin position="56"/>
        <end position="82"/>
    </location>
</feature>
<evidence type="ECO:0000313" key="3">
    <source>
        <dbReference type="Proteomes" id="UP000199236"/>
    </source>
</evidence>
<feature type="transmembrane region" description="Helical" evidence="1">
    <location>
        <begin position="103"/>
        <end position="121"/>
    </location>
</feature>
<keyword evidence="3" id="KW-1185">Reference proteome</keyword>
<organism evidence="2 3">
    <name type="scientific">Cohaesibacter marisflavi</name>
    <dbReference type="NCBI Taxonomy" id="655353"/>
    <lineage>
        <taxon>Bacteria</taxon>
        <taxon>Pseudomonadati</taxon>
        <taxon>Pseudomonadota</taxon>
        <taxon>Alphaproteobacteria</taxon>
        <taxon>Hyphomicrobiales</taxon>
        <taxon>Cohaesibacteraceae</taxon>
    </lineage>
</organism>
<evidence type="ECO:0000256" key="1">
    <source>
        <dbReference type="SAM" id="Phobius"/>
    </source>
</evidence>
<keyword evidence="1" id="KW-0472">Membrane</keyword>
<sequence length="426" mass="46417">MTKWQWLLLQLTRRLWVRAALIGLLGIGAAIVATLAETLVPWNPGVDISADAVNSILTIIASSMLTVTTFSLSVMTSAYRSATSNATPRATRLLIQDHMSQNVLSTFIGSFLFSIVGIVVLKTGAYGPQGRAVLFGVTILVIALIVVSLLKWIDYLTQLGRVEKAADRVEQATRQAISLRLSQPFLGGQPLRREERVPETAKTICSNQSGYVQHIDMQHLHDCVKEAGARVYLGVVPGHFIFDHAPLARIVLEPEHPDGEEADEKAMEAVGKALEEAITIGQERSFDQDPRFGFCVLGEIATRALSPGINDSGTAIDIIGRLTRLLGLWSDEQSEAVTDVEFPDIYVPPIEETDLFEDAFMQIARDGASHIEIQLRLRKALQALGQTGSVAFRQAAKEQAALALKRANAALGMEEDKARLGAVTIE</sequence>
<dbReference type="EMBL" id="FOVR01000016">
    <property type="protein sequence ID" value="SFO93662.1"/>
    <property type="molecule type" value="Genomic_DNA"/>
</dbReference>
<name>A0A1I5L916_9HYPH</name>
<reference evidence="2 3" key="1">
    <citation type="submission" date="2016-10" db="EMBL/GenBank/DDBJ databases">
        <authorList>
            <person name="de Groot N.N."/>
        </authorList>
    </citation>
    <scope>NUCLEOTIDE SEQUENCE [LARGE SCALE GENOMIC DNA]</scope>
    <source>
        <strain evidence="2 3">CGMCC 1.9157</strain>
    </source>
</reference>
<dbReference type="RefSeq" id="WP_090075221.1">
    <property type="nucleotide sequence ID" value="NZ_FOVR01000016.1"/>
</dbReference>
<proteinExistence type="predicted"/>
<dbReference type="Proteomes" id="UP000199236">
    <property type="component" value="Unassembled WGS sequence"/>
</dbReference>
<keyword evidence="1" id="KW-1133">Transmembrane helix</keyword>
<dbReference type="OrthoDB" id="2955631at2"/>
<dbReference type="Pfam" id="PF10011">
    <property type="entry name" value="DUF2254"/>
    <property type="match status" value="1"/>
</dbReference>
<feature type="transmembrane region" description="Helical" evidence="1">
    <location>
        <begin position="133"/>
        <end position="153"/>
    </location>
</feature>
<dbReference type="InterPro" id="IPR018723">
    <property type="entry name" value="DUF2254_membrane"/>
</dbReference>
<protein>
    <submittedName>
        <fullName evidence="2">Uncharacterized membrane protein</fullName>
    </submittedName>
</protein>
<accession>A0A1I5L916</accession>
<keyword evidence="1" id="KW-0812">Transmembrane</keyword>
<evidence type="ECO:0000313" key="2">
    <source>
        <dbReference type="EMBL" id="SFO93662.1"/>
    </source>
</evidence>
<dbReference type="AlphaFoldDB" id="A0A1I5L916"/>
<feature type="transmembrane region" description="Helical" evidence="1">
    <location>
        <begin position="15"/>
        <end position="36"/>
    </location>
</feature>